<comment type="caution">
    <text evidence="1">The sequence shown here is derived from an EMBL/GenBank/DDBJ whole genome shotgun (WGS) entry which is preliminary data.</text>
</comment>
<gene>
    <name evidence="1" type="ORF">Ato02nite_006510</name>
</gene>
<name>A0A919T4S1_9ACTN</name>
<evidence type="ECO:0000313" key="1">
    <source>
        <dbReference type="EMBL" id="GIM88858.1"/>
    </source>
</evidence>
<dbReference type="AlphaFoldDB" id="A0A919T4S1"/>
<accession>A0A919T4S1</accession>
<dbReference type="RefSeq" id="WP_213004840.1">
    <property type="nucleotide sequence ID" value="NZ_BOQN01000009.1"/>
</dbReference>
<proteinExistence type="predicted"/>
<protein>
    <submittedName>
        <fullName evidence="1">Uncharacterized protein</fullName>
    </submittedName>
</protein>
<evidence type="ECO:0000313" key="2">
    <source>
        <dbReference type="Proteomes" id="UP000677082"/>
    </source>
</evidence>
<reference evidence="1 2" key="1">
    <citation type="submission" date="2021-03" db="EMBL/GenBank/DDBJ databases">
        <title>Whole genome shotgun sequence of Actinoplanes toevensis NBRC 105298.</title>
        <authorList>
            <person name="Komaki H."/>
            <person name="Tamura T."/>
        </authorList>
    </citation>
    <scope>NUCLEOTIDE SEQUENCE [LARGE SCALE GENOMIC DNA]</scope>
    <source>
        <strain evidence="1 2">NBRC 105298</strain>
    </source>
</reference>
<sequence>MSGSTWVKVAHSKYDDYRRILDEPASKHVDLQASIRERQLAEMVPHLAAEIERLQAIVTAVTALTRDTDGNDLNGDVDLPVGVFQQAIHEGAAQ</sequence>
<dbReference type="EMBL" id="BOQN01000009">
    <property type="protein sequence ID" value="GIM88858.1"/>
    <property type="molecule type" value="Genomic_DNA"/>
</dbReference>
<organism evidence="1 2">
    <name type="scientific">Paractinoplanes toevensis</name>
    <dbReference type="NCBI Taxonomy" id="571911"/>
    <lineage>
        <taxon>Bacteria</taxon>
        <taxon>Bacillati</taxon>
        <taxon>Actinomycetota</taxon>
        <taxon>Actinomycetes</taxon>
        <taxon>Micromonosporales</taxon>
        <taxon>Micromonosporaceae</taxon>
        <taxon>Paractinoplanes</taxon>
    </lineage>
</organism>
<dbReference type="Proteomes" id="UP000677082">
    <property type="component" value="Unassembled WGS sequence"/>
</dbReference>
<keyword evidence="2" id="KW-1185">Reference proteome</keyword>